<evidence type="ECO:0000256" key="1">
    <source>
        <dbReference type="ARBA" id="ARBA00022468"/>
    </source>
</evidence>
<keyword evidence="1" id="KW-0343">GTPase activation</keyword>
<keyword evidence="3 5" id="KW-0863">Zinc-finger</keyword>
<dbReference type="CDD" id="cd08830">
    <property type="entry name" value="ArfGap_ArfGap1"/>
    <property type="match status" value="1"/>
</dbReference>
<dbReference type="PANTHER" id="PTHR46395">
    <property type="entry name" value="ADP-RIBOSYLATION FACTOR GTPASE-ACTIVATING PROTEIN 1"/>
    <property type="match status" value="1"/>
</dbReference>
<dbReference type="Gene3D" id="1.10.220.150">
    <property type="entry name" value="Arf GTPase activating protein"/>
    <property type="match status" value="1"/>
</dbReference>
<dbReference type="GO" id="GO:0008270">
    <property type="term" value="F:zinc ion binding"/>
    <property type="evidence" value="ECO:0007669"/>
    <property type="project" value="UniProtKB-KW"/>
</dbReference>
<gene>
    <name evidence="8" type="ORF">JMJ35_004155</name>
</gene>
<dbReference type="InterPro" id="IPR037278">
    <property type="entry name" value="ARFGAP/RecO"/>
</dbReference>
<accession>A0AA39R3W9</accession>
<dbReference type="AlphaFoldDB" id="A0AA39R3W9"/>
<keyword evidence="4" id="KW-0862">Zinc</keyword>
<dbReference type="GO" id="GO:0032012">
    <property type="term" value="P:regulation of ARF protein signal transduction"/>
    <property type="evidence" value="ECO:0007669"/>
    <property type="project" value="TreeGrafter"/>
</dbReference>
<feature type="region of interest" description="Disordered" evidence="6">
    <location>
        <begin position="339"/>
        <end position="370"/>
    </location>
</feature>
<dbReference type="GO" id="GO:0000139">
    <property type="term" value="C:Golgi membrane"/>
    <property type="evidence" value="ECO:0007669"/>
    <property type="project" value="TreeGrafter"/>
</dbReference>
<keyword evidence="2" id="KW-0479">Metal-binding</keyword>
<name>A0AA39R3W9_9LECA</name>
<dbReference type="GO" id="GO:0030100">
    <property type="term" value="P:regulation of endocytosis"/>
    <property type="evidence" value="ECO:0007669"/>
    <property type="project" value="TreeGrafter"/>
</dbReference>
<reference evidence="8" key="1">
    <citation type="submission" date="2023-03" db="EMBL/GenBank/DDBJ databases">
        <title>Complete genome of Cladonia borealis.</title>
        <authorList>
            <person name="Park H."/>
        </authorList>
    </citation>
    <scope>NUCLEOTIDE SEQUENCE</scope>
    <source>
        <strain evidence="8">ANT050790</strain>
    </source>
</reference>
<dbReference type="SUPFAM" id="SSF57863">
    <property type="entry name" value="ArfGap/RecO-like zinc finger"/>
    <property type="match status" value="1"/>
</dbReference>
<dbReference type="InterPro" id="IPR001164">
    <property type="entry name" value="ArfGAP_dom"/>
</dbReference>
<evidence type="ECO:0000313" key="8">
    <source>
        <dbReference type="EMBL" id="KAK0513169.1"/>
    </source>
</evidence>
<dbReference type="GO" id="GO:0005096">
    <property type="term" value="F:GTPase activator activity"/>
    <property type="evidence" value="ECO:0007669"/>
    <property type="project" value="UniProtKB-KW"/>
</dbReference>
<organism evidence="8 9">
    <name type="scientific">Cladonia borealis</name>
    <dbReference type="NCBI Taxonomy" id="184061"/>
    <lineage>
        <taxon>Eukaryota</taxon>
        <taxon>Fungi</taxon>
        <taxon>Dikarya</taxon>
        <taxon>Ascomycota</taxon>
        <taxon>Pezizomycotina</taxon>
        <taxon>Lecanoromycetes</taxon>
        <taxon>OSLEUM clade</taxon>
        <taxon>Lecanoromycetidae</taxon>
        <taxon>Lecanorales</taxon>
        <taxon>Lecanorineae</taxon>
        <taxon>Cladoniaceae</taxon>
        <taxon>Cladonia</taxon>
    </lineage>
</organism>
<comment type="caution">
    <text evidence="8">The sequence shown here is derived from an EMBL/GenBank/DDBJ whole genome shotgun (WGS) entry which is preliminary data.</text>
</comment>
<dbReference type="Proteomes" id="UP001166286">
    <property type="component" value="Unassembled WGS sequence"/>
</dbReference>
<evidence type="ECO:0000256" key="2">
    <source>
        <dbReference type="ARBA" id="ARBA00022723"/>
    </source>
</evidence>
<evidence type="ECO:0000256" key="4">
    <source>
        <dbReference type="ARBA" id="ARBA00022833"/>
    </source>
</evidence>
<evidence type="ECO:0000313" key="9">
    <source>
        <dbReference type="Proteomes" id="UP001166286"/>
    </source>
</evidence>
<proteinExistence type="predicted"/>
<keyword evidence="9" id="KW-1185">Reference proteome</keyword>
<feature type="region of interest" description="Disordered" evidence="6">
    <location>
        <begin position="154"/>
        <end position="230"/>
    </location>
</feature>
<dbReference type="PRINTS" id="PR00405">
    <property type="entry name" value="REVINTRACTNG"/>
</dbReference>
<evidence type="ECO:0000256" key="3">
    <source>
        <dbReference type="ARBA" id="ARBA00022771"/>
    </source>
</evidence>
<dbReference type="EMBL" id="JAFEKC020000008">
    <property type="protein sequence ID" value="KAK0513169.1"/>
    <property type="molecule type" value="Genomic_DNA"/>
</dbReference>
<protein>
    <recommendedName>
        <fullName evidence="7">Arf-GAP domain-containing protein</fullName>
    </recommendedName>
</protein>
<dbReference type="SMART" id="SM00105">
    <property type="entry name" value="ArfGap"/>
    <property type="match status" value="1"/>
</dbReference>
<dbReference type="PANTHER" id="PTHR46395:SF1">
    <property type="entry name" value="ADP-RIBOSYLATION FACTOR GTPASE-ACTIVATING PROTEIN 1"/>
    <property type="match status" value="1"/>
</dbReference>
<evidence type="ECO:0000256" key="6">
    <source>
        <dbReference type="SAM" id="MobiDB-lite"/>
    </source>
</evidence>
<feature type="compositionally biased region" description="Basic and acidic residues" evidence="6">
    <location>
        <begin position="174"/>
        <end position="194"/>
    </location>
</feature>
<dbReference type="InterPro" id="IPR038508">
    <property type="entry name" value="ArfGAP_dom_sf"/>
</dbReference>
<dbReference type="PROSITE" id="PS50115">
    <property type="entry name" value="ARFGAP"/>
    <property type="match status" value="1"/>
</dbReference>
<feature type="domain" description="Arf-GAP" evidence="7">
    <location>
        <begin position="9"/>
        <end position="137"/>
    </location>
</feature>
<feature type="compositionally biased region" description="Polar residues" evidence="6">
    <location>
        <begin position="154"/>
        <end position="165"/>
    </location>
</feature>
<evidence type="ECO:0000259" key="7">
    <source>
        <dbReference type="PROSITE" id="PS50115"/>
    </source>
</evidence>
<dbReference type="Pfam" id="PF01412">
    <property type="entry name" value="ArfGap"/>
    <property type="match status" value="1"/>
</dbReference>
<evidence type="ECO:0000256" key="5">
    <source>
        <dbReference type="PROSITE-ProRule" id="PRU00288"/>
    </source>
</evidence>
<sequence length="370" mass="39003">MWEVDPETKSKLALLQKSPGNATCVDCSAPSPQWASPKFGTFICLTCAGLHRGLGVHISFVRSIQMDSFKPLELARMDLGGNNAWKEFWESKTGQSWGEPGQGADAPAQRTLEERYGGDIGEEYKERLGCKVEGKEFTGMPIKERKKMESIGTDSATARTASPLNASGGLGSKSQKEINEEFFARKGNENKYRPDGVAPSQGGKYGGFGSEPLPPYTAGGSGGGGGVLPSADEFQADPVAALTKGFGWFTSTVGKGAKTLNDGYIQPTAQKIAESDLTAQARLTAAQAAKTIQTGTKGAAERFNNFVENTGEGSTVRSKAAVEPERRDFWDSFGDVGADKSKGSSIGTAAMRKGGGGGGGEGKGDGWDNW</sequence>